<evidence type="ECO:0000313" key="1">
    <source>
        <dbReference type="EMBL" id="NGY64919.1"/>
    </source>
</evidence>
<protein>
    <submittedName>
        <fullName evidence="1">Uncharacterized protein</fullName>
    </submittedName>
</protein>
<evidence type="ECO:0000313" key="2">
    <source>
        <dbReference type="Proteomes" id="UP000481360"/>
    </source>
</evidence>
<accession>A0A7C9W7J9</accession>
<dbReference type="RefSeq" id="WP_166053725.1">
    <property type="nucleotide sequence ID" value="NZ_JAAMPJ010000014.1"/>
</dbReference>
<reference evidence="1 2" key="1">
    <citation type="submission" date="2020-03" db="EMBL/GenBank/DDBJ databases">
        <title>Isolation and identification of active actinomycetes.</title>
        <authorList>
            <person name="Sun X."/>
        </authorList>
    </citation>
    <scope>NUCLEOTIDE SEQUENCE [LARGE SCALE GENOMIC DNA]</scope>
    <source>
        <strain evidence="1 2">NEAU-D13</strain>
    </source>
</reference>
<dbReference type="EMBL" id="JAAMPJ010000014">
    <property type="protein sequence ID" value="NGY64919.1"/>
    <property type="molecule type" value="Genomic_DNA"/>
</dbReference>
<comment type="caution">
    <text evidence="1">The sequence shown here is derived from an EMBL/GenBank/DDBJ whole genome shotgun (WGS) entry which is preliminary data.</text>
</comment>
<sequence>MQKSRPSTFFAMLTATEVNLRSSARPAQATPGQCTGSWVRLTATVGVFKHTSPNPSDIDYYLSGGQYHPCRALLLGDRYSGCGYTNANGYILIPKIIGGAFYALQGHAGHTRARPVS</sequence>
<dbReference type="Proteomes" id="UP000481360">
    <property type="component" value="Unassembled WGS sequence"/>
</dbReference>
<keyword evidence="2" id="KW-1185">Reference proteome</keyword>
<proteinExistence type="predicted"/>
<name>A0A7C9W7J9_9PSEU</name>
<organism evidence="1 2">
    <name type="scientific">Lentzea alba</name>
    <dbReference type="NCBI Taxonomy" id="2714351"/>
    <lineage>
        <taxon>Bacteria</taxon>
        <taxon>Bacillati</taxon>
        <taxon>Actinomycetota</taxon>
        <taxon>Actinomycetes</taxon>
        <taxon>Pseudonocardiales</taxon>
        <taxon>Pseudonocardiaceae</taxon>
        <taxon>Lentzea</taxon>
    </lineage>
</organism>
<dbReference type="AlphaFoldDB" id="A0A7C9W7J9"/>
<gene>
    <name evidence="1" type="ORF">G7043_39000</name>
</gene>